<dbReference type="AlphaFoldDB" id="A0AAV6QQY2"/>
<proteinExistence type="inferred from homology"/>
<dbReference type="Pfam" id="PF15316">
    <property type="entry name" value="MDFI"/>
    <property type="match status" value="1"/>
</dbReference>
<organism evidence="3 4">
    <name type="scientific">Solea senegalensis</name>
    <name type="common">Senegalese sole</name>
    <dbReference type="NCBI Taxonomy" id="28829"/>
    <lineage>
        <taxon>Eukaryota</taxon>
        <taxon>Metazoa</taxon>
        <taxon>Chordata</taxon>
        <taxon>Craniata</taxon>
        <taxon>Vertebrata</taxon>
        <taxon>Euteleostomi</taxon>
        <taxon>Actinopterygii</taxon>
        <taxon>Neopterygii</taxon>
        <taxon>Teleostei</taxon>
        <taxon>Neoteleostei</taxon>
        <taxon>Acanthomorphata</taxon>
        <taxon>Carangaria</taxon>
        <taxon>Pleuronectiformes</taxon>
        <taxon>Pleuronectoidei</taxon>
        <taxon>Soleidae</taxon>
        <taxon>Solea</taxon>
    </lineage>
</organism>
<gene>
    <name evidence="3" type="ORF">JOB18_045078</name>
</gene>
<protein>
    <recommendedName>
        <fullName evidence="5">MyoD family inhibitor domain-containing protein</fullName>
    </recommendedName>
</protein>
<dbReference type="EMBL" id="JAGKHQ010000016">
    <property type="protein sequence ID" value="KAG7495160.1"/>
    <property type="molecule type" value="Genomic_DNA"/>
</dbReference>
<feature type="compositionally biased region" description="Low complexity" evidence="2">
    <location>
        <begin position="74"/>
        <end position="84"/>
    </location>
</feature>
<name>A0AAV6QQY2_SOLSE</name>
<evidence type="ECO:0000256" key="2">
    <source>
        <dbReference type="SAM" id="MobiDB-lite"/>
    </source>
</evidence>
<feature type="region of interest" description="Disordered" evidence="2">
    <location>
        <begin position="1"/>
        <end position="88"/>
    </location>
</feature>
<dbReference type="InterPro" id="IPR026134">
    <property type="entry name" value="MDFI/MDFIC"/>
</dbReference>
<keyword evidence="4" id="KW-1185">Reference proteome</keyword>
<evidence type="ECO:0000313" key="3">
    <source>
        <dbReference type="EMBL" id="KAG7495160.1"/>
    </source>
</evidence>
<evidence type="ECO:0000313" key="4">
    <source>
        <dbReference type="Proteomes" id="UP000693946"/>
    </source>
</evidence>
<comment type="similarity">
    <text evidence="1">Belongs to the MDFI family.</text>
</comment>
<feature type="compositionally biased region" description="Basic and acidic residues" evidence="2">
    <location>
        <begin position="32"/>
        <end position="52"/>
    </location>
</feature>
<dbReference type="GO" id="GO:0010468">
    <property type="term" value="P:regulation of gene expression"/>
    <property type="evidence" value="ECO:0007669"/>
    <property type="project" value="UniProtKB-ARBA"/>
</dbReference>
<comment type="caution">
    <text evidence="3">The sequence shown here is derived from an EMBL/GenBank/DDBJ whole genome shotgun (WGS) entry which is preliminary data.</text>
</comment>
<dbReference type="Proteomes" id="UP000693946">
    <property type="component" value="Linkage Group LG4"/>
</dbReference>
<evidence type="ECO:0008006" key="5">
    <source>
        <dbReference type="Google" id="ProtNLM"/>
    </source>
</evidence>
<evidence type="ECO:0000256" key="1">
    <source>
        <dbReference type="ARBA" id="ARBA00025778"/>
    </source>
</evidence>
<accession>A0AAV6QQY2</accession>
<reference evidence="3 4" key="1">
    <citation type="journal article" date="2021" name="Sci. Rep.">
        <title>Chromosome anchoring in Senegalese sole (Solea senegalensis) reveals sex-associated markers and genome rearrangements in flatfish.</title>
        <authorList>
            <person name="Guerrero-Cozar I."/>
            <person name="Gomez-Garrido J."/>
            <person name="Berbel C."/>
            <person name="Martinez-Blanch J.F."/>
            <person name="Alioto T."/>
            <person name="Claros M.G."/>
            <person name="Gagnaire P.A."/>
            <person name="Manchado M."/>
        </authorList>
    </citation>
    <scope>NUCLEOTIDE SEQUENCE [LARGE SCALE GENOMIC DNA]</scope>
    <source>
        <strain evidence="3">Sse05_10M</strain>
    </source>
</reference>
<sequence>MEAASSPLHYAKKDDAKVNSADMSQKVAVDGSEEKAHLHDCDTTDVQAHHTAQDIPAENPVESNLHMNPEDGGVSRSVSISSPSDVEKVQPQPQCALLPLNTESHIIYEVNQSFTSKGKSQISLKSTSVHTEAGEDLCAAILLACLFCHPLDCLLATMRGCNDCVWSLCSYLCGCKPASLQPLLDATHYCDLCGCVGIRCLLCDCPLCDICIQATECLDLAMEISQMLFH</sequence>